<dbReference type="Proteomes" id="UP000077748">
    <property type="component" value="Chromosome"/>
</dbReference>
<dbReference type="SUPFAM" id="SSF53474">
    <property type="entry name" value="alpha/beta-Hydrolases"/>
    <property type="match status" value="1"/>
</dbReference>
<accession>A0A1A9K5T6</accession>
<dbReference type="EMBL" id="CP015878">
    <property type="protein sequence ID" value="ANI13027.1"/>
    <property type="molecule type" value="Genomic_DNA"/>
</dbReference>
<dbReference type="InterPro" id="IPR029058">
    <property type="entry name" value="AB_hydrolase_fold"/>
</dbReference>
<gene>
    <name evidence="2" type="ORF">A9C11_03075</name>
</gene>
<evidence type="ECO:0000259" key="1">
    <source>
        <dbReference type="Pfam" id="PF12697"/>
    </source>
</evidence>
<proteinExistence type="predicted"/>
<dbReference type="Gene3D" id="3.40.50.1820">
    <property type="entry name" value="alpha/beta hydrolase"/>
    <property type="match status" value="1"/>
</dbReference>
<evidence type="ECO:0000313" key="2">
    <source>
        <dbReference type="EMBL" id="ANI13027.1"/>
    </source>
</evidence>
<dbReference type="InterPro" id="IPR000073">
    <property type="entry name" value="AB_hydrolase_1"/>
</dbReference>
<dbReference type="InterPro" id="IPR050228">
    <property type="entry name" value="Carboxylesterase_BioH"/>
</dbReference>
<name>A0A1A9K5T6_9PSED</name>
<organism evidence="2 3">
    <name type="scientific">Pseudomonas citronellolis</name>
    <dbReference type="NCBI Taxonomy" id="53408"/>
    <lineage>
        <taxon>Bacteria</taxon>
        <taxon>Pseudomonadati</taxon>
        <taxon>Pseudomonadota</taxon>
        <taxon>Gammaproteobacteria</taxon>
        <taxon>Pseudomonadales</taxon>
        <taxon>Pseudomonadaceae</taxon>
        <taxon>Pseudomonas</taxon>
    </lineage>
</organism>
<dbReference type="PANTHER" id="PTHR43194:SF5">
    <property type="entry name" value="PIMELOYL-[ACYL-CARRIER PROTEIN] METHYL ESTER ESTERASE"/>
    <property type="match status" value="1"/>
</dbReference>
<dbReference type="AlphaFoldDB" id="A0A1A9K5T6"/>
<feature type="domain" description="AB hydrolase-1" evidence="1">
    <location>
        <begin position="6"/>
        <end position="230"/>
    </location>
</feature>
<dbReference type="PANTHER" id="PTHR43194">
    <property type="entry name" value="HYDROLASE ALPHA/BETA FOLD FAMILY"/>
    <property type="match status" value="1"/>
</dbReference>
<sequence length="241" mass="26046">MRDQLILLPGWGLGSAPLEPLRDALLEQAPHLHVHIEPLPREADPALWLDELDDELPEGSWLAGWSLGGMLAAELAARRGEACRGLITLAANASFRQLDDWPQAMPNSVFEDFFEAFLLEPELTRKRFTLLVSQGARDARTLARQLQVALPALETGALSAGLQLLGRLDTRAALERYDGPQLHLFAGNDALVPAGAAEALLGWLPDVEVSIIAGASHGLPLERPDEVAAAILAFIHEGDDV</sequence>
<protein>
    <submittedName>
        <fullName evidence="2">Transporter</fullName>
    </submittedName>
</protein>
<reference evidence="2 3" key="1">
    <citation type="submission" date="2016-05" db="EMBL/GenBank/DDBJ databases">
        <title>Genome Sequence of Pseudomonas citronellolis Strain SJTE-3, an Estrogens and Persistent Organic Pollutants degradation strain.</title>
        <authorList>
            <person name="Liang R."/>
        </authorList>
    </citation>
    <scope>NUCLEOTIDE SEQUENCE [LARGE SCALE GENOMIC DNA]</scope>
    <source>
        <strain evidence="2 3">SJTE-3</strain>
    </source>
</reference>
<evidence type="ECO:0000313" key="3">
    <source>
        <dbReference type="Proteomes" id="UP000077748"/>
    </source>
</evidence>
<dbReference type="Pfam" id="PF12697">
    <property type="entry name" value="Abhydrolase_6"/>
    <property type="match status" value="1"/>
</dbReference>
<dbReference type="RefSeq" id="WP_064581801.1">
    <property type="nucleotide sequence ID" value="NZ_CP015878.1"/>
</dbReference>